<keyword evidence="1" id="KW-1133">Transmembrane helix</keyword>
<keyword evidence="1" id="KW-0472">Membrane</keyword>
<organism evidence="2 3">
    <name type="scientific">Agromyces agglutinans</name>
    <dbReference type="NCBI Taxonomy" id="2662258"/>
    <lineage>
        <taxon>Bacteria</taxon>
        <taxon>Bacillati</taxon>
        <taxon>Actinomycetota</taxon>
        <taxon>Actinomycetes</taxon>
        <taxon>Micrococcales</taxon>
        <taxon>Microbacteriaceae</taxon>
        <taxon>Agromyces</taxon>
    </lineage>
</organism>
<keyword evidence="1" id="KW-0812">Transmembrane</keyword>
<feature type="transmembrane region" description="Helical" evidence="1">
    <location>
        <begin position="114"/>
        <end position="132"/>
    </location>
</feature>
<feature type="transmembrane region" description="Helical" evidence="1">
    <location>
        <begin position="269"/>
        <end position="288"/>
    </location>
</feature>
<name>A0A6I2F880_9MICO</name>
<proteinExistence type="predicted"/>
<feature type="transmembrane region" description="Helical" evidence="1">
    <location>
        <begin position="25"/>
        <end position="46"/>
    </location>
</feature>
<feature type="transmembrane region" description="Helical" evidence="1">
    <location>
        <begin position="90"/>
        <end position="108"/>
    </location>
</feature>
<accession>A0A6I2F880</accession>
<sequence>MTEGHAVVADAPTANVRRRRDWAEILLAALVTGGATVAVLIAPQLLGAGHHTGGEYVYMGAQIVGSVAFLVAAPVAVAVYGAGALRVPHWLLAAITAAIIAALVSVWAPTNGVRALIAVPVVFVPLWVAVALRRRFRAIREAREAREARNARETDATLDAPAPASPLIGTGATVLLAAIAAALPTTIASAVSAYDLLGWAAPDTVLLSALLGFAPAFVTAAWAVAVVLLIDQRVSPRLLSAVAAGLLTAALLLAPTLLFFGVGHDEFELWPALVSGALVALTVFVAGWPRRRPADVPVQVSPAA</sequence>
<dbReference type="Proteomes" id="UP000431080">
    <property type="component" value="Unassembled WGS sequence"/>
</dbReference>
<feature type="transmembrane region" description="Helical" evidence="1">
    <location>
        <begin position="58"/>
        <end position="83"/>
    </location>
</feature>
<comment type="caution">
    <text evidence="2">The sequence shown here is derived from an EMBL/GenBank/DDBJ whole genome shotgun (WGS) entry which is preliminary data.</text>
</comment>
<feature type="transmembrane region" description="Helical" evidence="1">
    <location>
        <begin position="242"/>
        <end position="263"/>
    </location>
</feature>
<evidence type="ECO:0000256" key="1">
    <source>
        <dbReference type="SAM" id="Phobius"/>
    </source>
</evidence>
<feature type="transmembrane region" description="Helical" evidence="1">
    <location>
        <begin position="174"/>
        <end position="194"/>
    </location>
</feature>
<gene>
    <name evidence="2" type="ORF">GE115_08915</name>
</gene>
<dbReference type="AlphaFoldDB" id="A0A6I2F880"/>
<feature type="transmembrane region" description="Helical" evidence="1">
    <location>
        <begin position="206"/>
        <end position="230"/>
    </location>
</feature>
<evidence type="ECO:0000313" key="2">
    <source>
        <dbReference type="EMBL" id="MRG59987.1"/>
    </source>
</evidence>
<dbReference type="EMBL" id="WJIF01000004">
    <property type="protein sequence ID" value="MRG59987.1"/>
    <property type="molecule type" value="Genomic_DNA"/>
</dbReference>
<protein>
    <submittedName>
        <fullName evidence="2">Uncharacterized protein</fullName>
    </submittedName>
</protein>
<dbReference type="RefSeq" id="WP_153684456.1">
    <property type="nucleotide sequence ID" value="NZ_WJIF01000004.1"/>
</dbReference>
<reference evidence="2 3" key="1">
    <citation type="submission" date="2019-10" db="EMBL/GenBank/DDBJ databases">
        <authorList>
            <person name="Nie G."/>
            <person name="Ming H."/>
            <person name="Yi B."/>
        </authorList>
    </citation>
    <scope>NUCLEOTIDE SEQUENCE [LARGE SCALE GENOMIC DNA]</scope>
    <source>
        <strain evidence="2 3">CFH 90414</strain>
    </source>
</reference>
<keyword evidence="3" id="KW-1185">Reference proteome</keyword>
<evidence type="ECO:0000313" key="3">
    <source>
        <dbReference type="Proteomes" id="UP000431080"/>
    </source>
</evidence>